<gene>
    <name evidence="1" type="ORF">DAPPUDRAFT_238448</name>
</gene>
<organism evidence="1 2">
    <name type="scientific">Daphnia pulex</name>
    <name type="common">Water flea</name>
    <dbReference type="NCBI Taxonomy" id="6669"/>
    <lineage>
        <taxon>Eukaryota</taxon>
        <taxon>Metazoa</taxon>
        <taxon>Ecdysozoa</taxon>
        <taxon>Arthropoda</taxon>
        <taxon>Crustacea</taxon>
        <taxon>Branchiopoda</taxon>
        <taxon>Diplostraca</taxon>
        <taxon>Cladocera</taxon>
        <taxon>Anomopoda</taxon>
        <taxon>Daphniidae</taxon>
        <taxon>Daphnia</taxon>
    </lineage>
</organism>
<evidence type="ECO:0000313" key="2">
    <source>
        <dbReference type="Proteomes" id="UP000000305"/>
    </source>
</evidence>
<dbReference type="HOGENOM" id="CLU_2673579_0_0_1"/>
<evidence type="ECO:0000313" key="1">
    <source>
        <dbReference type="EMBL" id="EFX85000.1"/>
    </source>
</evidence>
<dbReference type="InParanoid" id="E9G6F6"/>
<keyword evidence="2" id="KW-1185">Reference proteome</keyword>
<name>E9G6F6_DAPPU</name>
<dbReference type="KEGG" id="dpx:DAPPUDRAFT_238448"/>
<protein>
    <submittedName>
        <fullName evidence="1">Uncharacterized protein</fullName>
    </submittedName>
</protein>
<sequence length="75" mass="8617">MSQRTDCERARSIRLWMSMFSSIGSARRLHAPLGKRDEADFYIETNQRALKLNPSSILEDVNASSLKITIAKRYN</sequence>
<reference evidence="1 2" key="1">
    <citation type="journal article" date="2011" name="Science">
        <title>The ecoresponsive genome of Daphnia pulex.</title>
        <authorList>
            <person name="Colbourne J.K."/>
            <person name="Pfrender M.E."/>
            <person name="Gilbert D."/>
            <person name="Thomas W.K."/>
            <person name="Tucker A."/>
            <person name="Oakley T.H."/>
            <person name="Tokishita S."/>
            <person name="Aerts A."/>
            <person name="Arnold G.J."/>
            <person name="Basu M.K."/>
            <person name="Bauer D.J."/>
            <person name="Caceres C.E."/>
            <person name="Carmel L."/>
            <person name="Casola C."/>
            <person name="Choi J.H."/>
            <person name="Detter J.C."/>
            <person name="Dong Q."/>
            <person name="Dusheyko S."/>
            <person name="Eads B.D."/>
            <person name="Frohlich T."/>
            <person name="Geiler-Samerotte K.A."/>
            <person name="Gerlach D."/>
            <person name="Hatcher P."/>
            <person name="Jogdeo S."/>
            <person name="Krijgsveld J."/>
            <person name="Kriventseva E.V."/>
            <person name="Kultz D."/>
            <person name="Laforsch C."/>
            <person name="Lindquist E."/>
            <person name="Lopez J."/>
            <person name="Manak J.R."/>
            <person name="Muller J."/>
            <person name="Pangilinan J."/>
            <person name="Patwardhan R.P."/>
            <person name="Pitluck S."/>
            <person name="Pritham E.J."/>
            <person name="Rechtsteiner A."/>
            <person name="Rho M."/>
            <person name="Rogozin I.B."/>
            <person name="Sakarya O."/>
            <person name="Salamov A."/>
            <person name="Schaack S."/>
            <person name="Shapiro H."/>
            <person name="Shiga Y."/>
            <person name="Skalitzky C."/>
            <person name="Smith Z."/>
            <person name="Souvorov A."/>
            <person name="Sung W."/>
            <person name="Tang Z."/>
            <person name="Tsuchiya D."/>
            <person name="Tu H."/>
            <person name="Vos H."/>
            <person name="Wang M."/>
            <person name="Wolf Y.I."/>
            <person name="Yamagata H."/>
            <person name="Yamada T."/>
            <person name="Ye Y."/>
            <person name="Shaw J.R."/>
            <person name="Andrews J."/>
            <person name="Crease T.J."/>
            <person name="Tang H."/>
            <person name="Lucas S.M."/>
            <person name="Robertson H.M."/>
            <person name="Bork P."/>
            <person name="Koonin E.V."/>
            <person name="Zdobnov E.M."/>
            <person name="Grigoriev I.V."/>
            <person name="Lynch M."/>
            <person name="Boore J.L."/>
        </authorList>
    </citation>
    <scope>NUCLEOTIDE SEQUENCE [LARGE SCALE GENOMIC DNA]</scope>
</reference>
<accession>E9G6F6</accession>
<dbReference type="Proteomes" id="UP000000305">
    <property type="component" value="Unassembled WGS sequence"/>
</dbReference>
<dbReference type="EMBL" id="GL732533">
    <property type="protein sequence ID" value="EFX85000.1"/>
    <property type="molecule type" value="Genomic_DNA"/>
</dbReference>
<proteinExistence type="predicted"/>
<dbReference type="AlphaFoldDB" id="E9G6F6"/>